<evidence type="ECO:0008006" key="4">
    <source>
        <dbReference type="Google" id="ProtNLM"/>
    </source>
</evidence>
<dbReference type="STRING" id="4999.A0A1Y1UH85"/>
<dbReference type="Gene3D" id="3.90.550.20">
    <property type="match status" value="1"/>
</dbReference>
<dbReference type="SUPFAM" id="SSF53448">
    <property type="entry name" value="Nucleotide-diphospho-sugar transferases"/>
    <property type="match status" value="1"/>
</dbReference>
<name>A0A1Y1UH85_9TREE</name>
<keyword evidence="3" id="KW-1185">Reference proteome</keyword>
<comment type="similarity">
    <text evidence="1">Belongs to the glycosyltransferase 32 family.</text>
</comment>
<dbReference type="PANTHER" id="PTHR46830:SF2">
    <property type="entry name" value="ALPHA-1,4-N-ACETYLGLUCOSAMINYLTRANSFERASE"/>
    <property type="match status" value="1"/>
</dbReference>
<gene>
    <name evidence="2" type="ORF">BD324DRAFT_579948</name>
</gene>
<dbReference type="InterPro" id="IPR007577">
    <property type="entry name" value="GlycoTrfase_DXD_sugar-bd_CS"/>
</dbReference>
<dbReference type="InParanoid" id="A0A1Y1UH85"/>
<dbReference type="PANTHER" id="PTHR46830">
    <property type="entry name" value="TRANSFERASE, PUTATIVE-RELATED"/>
    <property type="match status" value="1"/>
</dbReference>
<organism evidence="2 3">
    <name type="scientific">Kockovaella imperatae</name>
    <dbReference type="NCBI Taxonomy" id="4999"/>
    <lineage>
        <taxon>Eukaryota</taxon>
        <taxon>Fungi</taxon>
        <taxon>Dikarya</taxon>
        <taxon>Basidiomycota</taxon>
        <taxon>Agaricomycotina</taxon>
        <taxon>Tremellomycetes</taxon>
        <taxon>Tremellales</taxon>
        <taxon>Cuniculitremaceae</taxon>
        <taxon>Kockovaella</taxon>
    </lineage>
</organism>
<dbReference type="OrthoDB" id="409543at2759"/>
<dbReference type="InterPro" id="IPR029044">
    <property type="entry name" value="Nucleotide-diphossugar_trans"/>
</dbReference>
<dbReference type="GeneID" id="33555226"/>
<proteinExistence type="inferred from homology"/>
<comment type="caution">
    <text evidence="2">The sequence shown here is derived from an EMBL/GenBank/DDBJ whole genome shotgun (WGS) entry which is preliminary data.</text>
</comment>
<evidence type="ECO:0000256" key="1">
    <source>
        <dbReference type="ARBA" id="ARBA00009003"/>
    </source>
</evidence>
<protein>
    <recommendedName>
        <fullName evidence="4">Nucleotide-diphospho-sugar transferase</fullName>
    </recommendedName>
</protein>
<dbReference type="Proteomes" id="UP000193218">
    <property type="component" value="Unassembled WGS sequence"/>
</dbReference>
<evidence type="ECO:0000313" key="2">
    <source>
        <dbReference type="EMBL" id="ORX36844.1"/>
    </source>
</evidence>
<dbReference type="EMBL" id="NBSH01000007">
    <property type="protein sequence ID" value="ORX36844.1"/>
    <property type="molecule type" value="Genomic_DNA"/>
</dbReference>
<sequence>MLKGGLPRFYVPLLEKSQPRDLQSTPLSCRSITSRALSATLLLALGVILGSTFSVFSSYQPPPLAVALPPIPTNTDLPVPSLPLPREPIPNIVHYVYGLDPDSTREDFPYYAYLAMRSALVTLKPEKVLFHCLYEPRGYWWSRVVNWEGWVDDEGQRKGLVEIHRARDVTTIGSHKNPVTKFAHKADIIRLEVLLQHGGIYLDIDTFILRSFSKHSLLAYDTVMAMEAAQWDLGDSMDPKGLCNGIIVARKGATFLERWLETYETFNGHKWADHSVHMPWVLAKLYPETITVLSNRAFFWPLWISSHISLVYKSTDYDFEASGQLAYHAWESKAKSHLRALNPSTIQSITTSFTIMARKYREHNEERNWKAQL</sequence>
<evidence type="ECO:0000313" key="3">
    <source>
        <dbReference type="Proteomes" id="UP000193218"/>
    </source>
</evidence>
<dbReference type="AlphaFoldDB" id="A0A1Y1UH85"/>
<dbReference type="Pfam" id="PF04488">
    <property type="entry name" value="Gly_transf_sug"/>
    <property type="match status" value="1"/>
</dbReference>
<dbReference type="RefSeq" id="XP_021870913.1">
    <property type="nucleotide sequence ID" value="XM_022013418.1"/>
</dbReference>
<accession>A0A1Y1UH85</accession>
<reference evidence="2 3" key="1">
    <citation type="submission" date="2017-03" db="EMBL/GenBank/DDBJ databases">
        <title>Widespread Adenine N6-methylation of Active Genes in Fungi.</title>
        <authorList>
            <consortium name="DOE Joint Genome Institute"/>
            <person name="Mondo S.J."/>
            <person name="Dannebaum R.O."/>
            <person name="Kuo R.C."/>
            <person name="Louie K.B."/>
            <person name="Bewick A.J."/>
            <person name="Labutti K."/>
            <person name="Haridas S."/>
            <person name="Kuo A."/>
            <person name="Salamov A."/>
            <person name="Ahrendt S.R."/>
            <person name="Lau R."/>
            <person name="Bowen B.P."/>
            <person name="Lipzen A."/>
            <person name="Sullivan W."/>
            <person name="Andreopoulos W.B."/>
            <person name="Clum A."/>
            <person name="Lindquist E."/>
            <person name="Daum C."/>
            <person name="Northen T.R."/>
            <person name="Ramamoorthy G."/>
            <person name="Schmitz R.J."/>
            <person name="Gryganskyi A."/>
            <person name="Culley D."/>
            <person name="Magnuson J."/>
            <person name="James T.Y."/>
            <person name="O'Malley M.A."/>
            <person name="Stajich J.E."/>
            <person name="Spatafora J.W."/>
            <person name="Visel A."/>
            <person name="Grigoriev I.V."/>
        </authorList>
    </citation>
    <scope>NUCLEOTIDE SEQUENCE [LARGE SCALE GENOMIC DNA]</scope>
    <source>
        <strain evidence="2 3">NRRL Y-17943</strain>
    </source>
</reference>